<dbReference type="OrthoDB" id="421374at2759"/>
<dbReference type="Gene3D" id="3.30.450.30">
    <property type="entry name" value="Dynein light chain 2a, cytoplasmic"/>
    <property type="match status" value="1"/>
</dbReference>
<dbReference type="PANTHER" id="PTHR11604:SF49">
    <property type="entry name" value="PROFILIN-2"/>
    <property type="match status" value="1"/>
</dbReference>
<name>A0A6A5LA74_LUPAL</name>
<evidence type="ECO:0000256" key="6">
    <source>
        <dbReference type="RuleBase" id="RU003909"/>
    </source>
</evidence>
<evidence type="ECO:0000256" key="1">
    <source>
        <dbReference type="ARBA" id="ARBA00004245"/>
    </source>
</evidence>
<dbReference type="PRINTS" id="PR01640">
    <property type="entry name" value="PROFILINPLNT"/>
</dbReference>
<dbReference type="Proteomes" id="UP000447434">
    <property type="component" value="Chromosome 24"/>
</dbReference>
<keyword evidence="5" id="KW-0206">Cytoskeleton</keyword>
<dbReference type="CDD" id="cd00148">
    <property type="entry name" value="PROF"/>
    <property type="match status" value="1"/>
</dbReference>
<comment type="caution">
    <text evidence="7">The sequence shown here is derived from an EMBL/GenBank/DDBJ whole genome shotgun (WGS) entry which is preliminary data.</text>
</comment>
<sequence length="133" mass="14438">MSFQICTDGHLSSIFDSNILTAAAFIGHDGSAWAHSSKFPKFKVEEIEAIMKGFDEPNIIGTTELYLGGTKYNVIQGQSSGAFINAKNEDGSGISVKKTKETLVIGTYDSPTTPEECHIILQKLGDYLIDQGF</sequence>
<evidence type="ECO:0000313" key="7">
    <source>
        <dbReference type="EMBL" id="KAE9585897.1"/>
    </source>
</evidence>
<dbReference type="GO" id="GO:0005938">
    <property type="term" value="C:cell cortex"/>
    <property type="evidence" value="ECO:0007669"/>
    <property type="project" value="TreeGrafter"/>
</dbReference>
<evidence type="ECO:0000256" key="4">
    <source>
        <dbReference type="ARBA" id="ARBA00023203"/>
    </source>
</evidence>
<dbReference type="PANTHER" id="PTHR11604">
    <property type="entry name" value="PROFILIN"/>
    <property type="match status" value="1"/>
</dbReference>
<dbReference type="InterPro" id="IPR036140">
    <property type="entry name" value="PFN_sf"/>
</dbReference>
<dbReference type="SUPFAM" id="SSF55770">
    <property type="entry name" value="Profilin (actin-binding protein)"/>
    <property type="match status" value="1"/>
</dbReference>
<dbReference type="EMBL" id="WOCE01000024">
    <property type="protein sequence ID" value="KAE9585897.1"/>
    <property type="molecule type" value="Genomic_DNA"/>
</dbReference>
<dbReference type="GO" id="GO:0005856">
    <property type="term" value="C:cytoskeleton"/>
    <property type="evidence" value="ECO:0007669"/>
    <property type="project" value="UniProtKB-SubCell"/>
</dbReference>
<evidence type="ECO:0000256" key="5">
    <source>
        <dbReference type="ARBA" id="ARBA00023212"/>
    </source>
</evidence>
<comment type="similarity">
    <text evidence="2 6">Belongs to the profilin family.</text>
</comment>
<organism evidence="7 8">
    <name type="scientific">Lupinus albus</name>
    <name type="common">White lupine</name>
    <name type="synonym">Lupinus termis</name>
    <dbReference type="NCBI Taxonomy" id="3870"/>
    <lineage>
        <taxon>Eukaryota</taxon>
        <taxon>Viridiplantae</taxon>
        <taxon>Streptophyta</taxon>
        <taxon>Embryophyta</taxon>
        <taxon>Tracheophyta</taxon>
        <taxon>Spermatophyta</taxon>
        <taxon>Magnoliopsida</taxon>
        <taxon>eudicotyledons</taxon>
        <taxon>Gunneridae</taxon>
        <taxon>Pentapetalae</taxon>
        <taxon>rosids</taxon>
        <taxon>fabids</taxon>
        <taxon>Fabales</taxon>
        <taxon>Fabaceae</taxon>
        <taxon>Papilionoideae</taxon>
        <taxon>50 kb inversion clade</taxon>
        <taxon>genistoids sensu lato</taxon>
        <taxon>core genistoids</taxon>
        <taxon>Genisteae</taxon>
        <taxon>Lupinus</taxon>
    </lineage>
</organism>
<dbReference type="AlphaFoldDB" id="A0A6A5LA74"/>
<keyword evidence="8" id="KW-1185">Reference proteome</keyword>
<reference evidence="8" key="1">
    <citation type="journal article" date="2020" name="Nat. Commun.">
        <title>Genome sequence of the cluster root forming white lupin.</title>
        <authorList>
            <person name="Hufnagel B."/>
            <person name="Marques A."/>
            <person name="Soriano A."/>
            <person name="Marques L."/>
            <person name="Divol F."/>
            <person name="Doumas P."/>
            <person name="Sallet E."/>
            <person name="Mancinotti D."/>
            <person name="Carrere S."/>
            <person name="Marande W."/>
            <person name="Arribat S."/>
            <person name="Keller J."/>
            <person name="Huneau C."/>
            <person name="Blein T."/>
            <person name="Aime D."/>
            <person name="Laguerre M."/>
            <person name="Taylor J."/>
            <person name="Schubert V."/>
            <person name="Nelson M."/>
            <person name="Geu-Flores F."/>
            <person name="Crespi M."/>
            <person name="Gallardo-Guerrero K."/>
            <person name="Delaux P.-M."/>
            <person name="Salse J."/>
            <person name="Berges H."/>
            <person name="Guyot R."/>
            <person name="Gouzy J."/>
            <person name="Peret B."/>
        </authorList>
    </citation>
    <scope>NUCLEOTIDE SEQUENCE [LARGE SCALE GENOMIC DNA]</scope>
    <source>
        <strain evidence="8">cv. Amiga</strain>
    </source>
</reference>
<evidence type="ECO:0000256" key="2">
    <source>
        <dbReference type="ARBA" id="ARBA00010058"/>
    </source>
</evidence>
<dbReference type="InterPro" id="IPR048278">
    <property type="entry name" value="PFN"/>
</dbReference>
<accession>A0A6A5LA74</accession>
<protein>
    <recommendedName>
        <fullName evidence="6">Profilin</fullName>
    </recommendedName>
</protein>
<evidence type="ECO:0000256" key="3">
    <source>
        <dbReference type="ARBA" id="ARBA00022490"/>
    </source>
</evidence>
<dbReference type="Pfam" id="PF00235">
    <property type="entry name" value="Profilin"/>
    <property type="match status" value="1"/>
</dbReference>
<dbReference type="PRINTS" id="PR00392">
    <property type="entry name" value="PROFILIN"/>
</dbReference>
<dbReference type="GO" id="GO:0003785">
    <property type="term" value="F:actin monomer binding"/>
    <property type="evidence" value="ECO:0007669"/>
    <property type="project" value="TreeGrafter"/>
</dbReference>
<keyword evidence="3" id="KW-0963">Cytoplasm</keyword>
<keyword evidence="4 6" id="KW-0009">Actin-binding</keyword>
<gene>
    <name evidence="7" type="ORF">Lalb_Chr24g0396191</name>
</gene>
<evidence type="ECO:0000313" key="8">
    <source>
        <dbReference type="Proteomes" id="UP000447434"/>
    </source>
</evidence>
<dbReference type="SMART" id="SM00392">
    <property type="entry name" value="PROF"/>
    <property type="match status" value="1"/>
</dbReference>
<comment type="subcellular location">
    <subcellularLocation>
        <location evidence="1">Cytoplasm</location>
        <location evidence="1">Cytoskeleton</location>
    </subcellularLocation>
</comment>
<dbReference type="InterPro" id="IPR005455">
    <property type="entry name" value="PFN_euk"/>
</dbReference>
<proteinExistence type="inferred from homology"/>